<dbReference type="OrthoDB" id="10648602at2759"/>
<evidence type="ECO:0000313" key="2">
    <source>
        <dbReference type="EMBL" id="EGC29642.1"/>
    </source>
</evidence>
<proteinExistence type="predicted"/>
<keyword evidence="3" id="KW-1185">Reference proteome</keyword>
<feature type="region of interest" description="Disordered" evidence="1">
    <location>
        <begin position="150"/>
        <end position="225"/>
    </location>
</feature>
<dbReference type="STRING" id="5786.F1A2D3"/>
<accession>F1A2D3</accession>
<dbReference type="GeneID" id="10505151"/>
<evidence type="ECO:0000313" key="3">
    <source>
        <dbReference type="Proteomes" id="UP000001064"/>
    </source>
</evidence>
<feature type="compositionally biased region" description="Low complexity" evidence="1">
    <location>
        <begin position="440"/>
        <end position="480"/>
    </location>
</feature>
<dbReference type="GO" id="GO:0005634">
    <property type="term" value="C:nucleus"/>
    <property type="evidence" value="ECO:0000318"/>
    <property type="project" value="GO_Central"/>
</dbReference>
<feature type="compositionally biased region" description="Basic residues" evidence="1">
    <location>
        <begin position="429"/>
        <end position="439"/>
    </location>
</feature>
<reference evidence="3" key="1">
    <citation type="journal article" date="2011" name="Genome Biol.">
        <title>Comparative genomics of the social amoebae Dictyostelium discoideum and Dictyostelium purpureum.</title>
        <authorList>
            <consortium name="US DOE Joint Genome Institute (JGI-PGF)"/>
            <person name="Sucgang R."/>
            <person name="Kuo A."/>
            <person name="Tian X."/>
            <person name="Salerno W."/>
            <person name="Parikh A."/>
            <person name="Feasley C.L."/>
            <person name="Dalin E."/>
            <person name="Tu H."/>
            <person name="Huang E."/>
            <person name="Barry K."/>
            <person name="Lindquist E."/>
            <person name="Shapiro H."/>
            <person name="Bruce D."/>
            <person name="Schmutz J."/>
            <person name="Salamov A."/>
            <person name="Fey P."/>
            <person name="Gaudet P."/>
            <person name="Anjard C."/>
            <person name="Babu M.M."/>
            <person name="Basu S."/>
            <person name="Bushmanova Y."/>
            <person name="van der Wel H."/>
            <person name="Katoh-Kurasawa M."/>
            <person name="Dinh C."/>
            <person name="Coutinho P.M."/>
            <person name="Saito T."/>
            <person name="Elias M."/>
            <person name="Schaap P."/>
            <person name="Kay R.R."/>
            <person name="Henrissat B."/>
            <person name="Eichinger L."/>
            <person name="Rivero F."/>
            <person name="Putnam N.H."/>
            <person name="West C.M."/>
            <person name="Loomis W.F."/>
            <person name="Chisholm R.L."/>
            <person name="Shaulsky G."/>
            <person name="Strassmann J.E."/>
            <person name="Queller D.C."/>
            <person name="Kuspa A."/>
            <person name="Grigoriev I.V."/>
        </authorList>
    </citation>
    <scope>NUCLEOTIDE SEQUENCE [LARGE SCALE GENOMIC DNA]</scope>
    <source>
        <strain evidence="3">QSDP1</strain>
    </source>
</reference>
<feature type="region of interest" description="Disordered" evidence="1">
    <location>
        <begin position="344"/>
        <end position="480"/>
    </location>
</feature>
<dbReference type="eggNOG" id="ENOG502RFEU">
    <property type="taxonomic scope" value="Eukaryota"/>
</dbReference>
<dbReference type="FunCoup" id="F1A2D3">
    <property type="interactions" value="937"/>
</dbReference>
<dbReference type="InParanoid" id="F1A2D3"/>
<gene>
    <name evidence="2" type="ORF">DICPUDRAFT_99766</name>
</gene>
<feature type="compositionally biased region" description="Low complexity" evidence="1">
    <location>
        <begin position="179"/>
        <end position="193"/>
    </location>
</feature>
<feature type="compositionally biased region" description="Acidic residues" evidence="1">
    <location>
        <begin position="212"/>
        <end position="223"/>
    </location>
</feature>
<dbReference type="EMBL" id="GL871407">
    <property type="protein sequence ID" value="EGC29642.1"/>
    <property type="molecule type" value="Genomic_DNA"/>
</dbReference>
<dbReference type="KEGG" id="dpp:DICPUDRAFT_99766"/>
<protein>
    <submittedName>
        <fullName evidence="2">Uncharacterized protein</fullName>
    </submittedName>
</protein>
<organism evidence="2 3">
    <name type="scientific">Dictyostelium purpureum</name>
    <name type="common">Slime mold</name>
    <dbReference type="NCBI Taxonomy" id="5786"/>
    <lineage>
        <taxon>Eukaryota</taxon>
        <taxon>Amoebozoa</taxon>
        <taxon>Evosea</taxon>
        <taxon>Eumycetozoa</taxon>
        <taxon>Dictyostelia</taxon>
        <taxon>Dictyosteliales</taxon>
        <taxon>Dictyosteliaceae</taxon>
        <taxon>Dictyostelium</taxon>
    </lineage>
</organism>
<sequence length="675" mass="77733">MVKVKSVKIYTFIDDEDGNSELFWLNGQLINHTAIEYMVRACNGLNNSCLGGRKFKKIKVKNKTKKEIVNQSKLVLREYIRKKTRNGKLTLKNFTVGQCHCDLCVNELPIIIQQKKSKFPKNENEWFDYLRVIYFCIIKQQKYVIDVKEPKDDESNKFNDSSSEEDDDDDFLSDDDDQSGSSKNGNSNGSSNSTGKMEYSGNQENRLNDNINNDEEGENDENDNFNRFQDGKEYFVYTKDLFEFLFVHRKLLEIEGLFKKYSTSEIKKTIISTLCYWQNTFKNGKQVMGVNGYWTLVDVKDDPWYDIDIPSDEGESRKVNGKSYKICGVPTPRGKCQRIGTCPTHPKINHIPTSKNIIPDEFNFSESSQSDSDDSDRFLNNSSGEEEEGEEGVGKKKTSVKRKVTESKKSTLSKTKLKSKSKPNATNKKVLKTTIRRIKSNTTKNGKSTTSKTTTKIKNNNNNKIGNKIKNTNNNNVNNNNDNIIDNLNEENLKKIKVKIDQVEEEIENEIEKKSIPGGLCKNLSPLKMEKEILDKFSFSSILEQADLVQYKDRLPKEYVRFMILKVSDNDHLPQTLTNEISLHPPPLIHKLWLFHISNTKKYKEFCELLGGSTVSCNPQMVFESKDSLAIKYERLKELYVYSFGNFKFYSKKSVSAYNDCFKSNQDIWVDPSQL</sequence>
<evidence type="ECO:0000256" key="1">
    <source>
        <dbReference type="SAM" id="MobiDB-lite"/>
    </source>
</evidence>
<name>F1A2D3_DICPU</name>
<dbReference type="AlphaFoldDB" id="F1A2D3"/>
<dbReference type="RefSeq" id="XP_003293829.1">
    <property type="nucleotide sequence ID" value="XM_003293781.1"/>
</dbReference>
<dbReference type="VEuPathDB" id="AmoebaDB:DICPUDRAFT_99766"/>
<feature type="compositionally biased region" description="Acidic residues" evidence="1">
    <location>
        <begin position="162"/>
        <end position="178"/>
    </location>
</feature>
<dbReference type="OMA" id="SMTANIN"/>
<dbReference type="Proteomes" id="UP000001064">
    <property type="component" value="Unassembled WGS sequence"/>
</dbReference>